<proteinExistence type="inferred from homology"/>
<evidence type="ECO:0000259" key="7">
    <source>
        <dbReference type="PROSITE" id="PS00623"/>
    </source>
</evidence>
<evidence type="ECO:0000313" key="9">
    <source>
        <dbReference type="Proteomes" id="UP000198287"/>
    </source>
</evidence>
<comment type="similarity">
    <text evidence="2 5">Belongs to the GMC oxidoreductase family.</text>
</comment>
<evidence type="ECO:0000256" key="6">
    <source>
        <dbReference type="SAM" id="Phobius"/>
    </source>
</evidence>
<feature type="domain" description="Glucose-methanol-choline oxidoreductase N-terminal" evidence="7">
    <location>
        <begin position="124"/>
        <end position="147"/>
    </location>
</feature>
<keyword evidence="6" id="KW-0812">Transmembrane</keyword>
<dbReference type="PROSITE" id="PS00623">
    <property type="entry name" value="GMC_OXRED_1"/>
    <property type="match status" value="1"/>
</dbReference>
<comment type="cofactor">
    <cofactor evidence="1">
        <name>FAD</name>
        <dbReference type="ChEBI" id="CHEBI:57692"/>
    </cofactor>
</comment>
<evidence type="ECO:0000256" key="5">
    <source>
        <dbReference type="RuleBase" id="RU003968"/>
    </source>
</evidence>
<dbReference type="PANTHER" id="PTHR11552">
    <property type="entry name" value="GLUCOSE-METHANOL-CHOLINE GMC OXIDOREDUCTASE"/>
    <property type="match status" value="1"/>
</dbReference>
<dbReference type="InterPro" id="IPR036188">
    <property type="entry name" value="FAD/NAD-bd_sf"/>
</dbReference>
<dbReference type="InterPro" id="IPR012132">
    <property type="entry name" value="GMC_OxRdtase"/>
</dbReference>
<evidence type="ECO:0000256" key="4">
    <source>
        <dbReference type="ARBA" id="ARBA00022827"/>
    </source>
</evidence>
<dbReference type="SUPFAM" id="SSF51905">
    <property type="entry name" value="FAD/NAD(P)-binding domain"/>
    <property type="match status" value="1"/>
</dbReference>
<organism evidence="8 9">
    <name type="scientific">Folsomia candida</name>
    <name type="common">Springtail</name>
    <dbReference type="NCBI Taxonomy" id="158441"/>
    <lineage>
        <taxon>Eukaryota</taxon>
        <taxon>Metazoa</taxon>
        <taxon>Ecdysozoa</taxon>
        <taxon>Arthropoda</taxon>
        <taxon>Hexapoda</taxon>
        <taxon>Collembola</taxon>
        <taxon>Entomobryomorpha</taxon>
        <taxon>Isotomoidea</taxon>
        <taxon>Isotomidae</taxon>
        <taxon>Proisotominae</taxon>
        <taxon>Folsomia</taxon>
    </lineage>
</organism>
<dbReference type="GO" id="GO:0050660">
    <property type="term" value="F:flavin adenine dinucleotide binding"/>
    <property type="evidence" value="ECO:0007669"/>
    <property type="project" value="InterPro"/>
</dbReference>
<dbReference type="Pfam" id="PF00732">
    <property type="entry name" value="GMC_oxred_N"/>
    <property type="match status" value="1"/>
</dbReference>
<evidence type="ECO:0000256" key="3">
    <source>
        <dbReference type="ARBA" id="ARBA00022630"/>
    </source>
</evidence>
<sequence>MILRFLNFAPVLLLIISTHVFTPLFSHYYYYWDYYLAPRYTEHDSFDFIVIGGGSAGAVIANRLSKNNKVLLLEAGGDPVPFVSIPGLATELHHIPHLNWNYKTVPQKYSSQGMDNKVSLWPRGKLLGGTSNLNYMFYVRGNPLDYDNWANITGDERWNYDNLVAYFKKSLDYNGAYVKNG</sequence>
<keyword evidence="3 5" id="KW-0285">Flavoprotein</keyword>
<comment type="caution">
    <text evidence="8">The sequence shown here is derived from an EMBL/GenBank/DDBJ whole genome shotgun (WGS) entry which is preliminary data.</text>
</comment>
<accession>A0A226EQP1</accession>
<dbReference type="Proteomes" id="UP000198287">
    <property type="component" value="Unassembled WGS sequence"/>
</dbReference>
<gene>
    <name evidence="8" type="ORF">Fcan01_05775</name>
</gene>
<evidence type="ECO:0000256" key="1">
    <source>
        <dbReference type="ARBA" id="ARBA00001974"/>
    </source>
</evidence>
<keyword evidence="6" id="KW-1133">Transmembrane helix</keyword>
<evidence type="ECO:0000313" key="8">
    <source>
        <dbReference type="EMBL" id="OXA59364.1"/>
    </source>
</evidence>
<feature type="transmembrane region" description="Helical" evidence="6">
    <location>
        <begin position="5"/>
        <end position="25"/>
    </location>
</feature>
<protein>
    <submittedName>
        <fullName evidence="8">Glucose dehydrogenase [FAD, quinone]</fullName>
    </submittedName>
</protein>
<reference evidence="8 9" key="1">
    <citation type="submission" date="2015-12" db="EMBL/GenBank/DDBJ databases">
        <title>The genome of Folsomia candida.</title>
        <authorList>
            <person name="Faddeeva A."/>
            <person name="Derks M.F."/>
            <person name="Anvar Y."/>
            <person name="Smit S."/>
            <person name="Van Straalen N."/>
            <person name="Roelofs D."/>
        </authorList>
    </citation>
    <scope>NUCLEOTIDE SEQUENCE [LARGE SCALE GENOMIC DNA]</scope>
    <source>
        <strain evidence="8 9">VU population</strain>
        <tissue evidence="8">Whole body</tissue>
    </source>
</reference>
<dbReference type="OrthoDB" id="269227at2759"/>
<keyword evidence="9" id="KW-1185">Reference proteome</keyword>
<dbReference type="InterPro" id="IPR000172">
    <property type="entry name" value="GMC_OxRdtase_N"/>
</dbReference>
<dbReference type="GO" id="GO:0016614">
    <property type="term" value="F:oxidoreductase activity, acting on CH-OH group of donors"/>
    <property type="evidence" value="ECO:0007669"/>
    <property type="project" value="InterPro"/>
</dbReference>
<dbReference type="PANTHER" id="PTHR11552:SF147">
    <property type="entry name" value="CHOLINE DEHYDROGENASE, MITOCHONDRIAL"/>
    <property type="match status" value="1"/>
</dbReference>
<dbReference type="Gene3D" id="3.30.560.10">
    <property type="entry name" value="Glucose Oxidase, domain 3"/>
    <property type="match status" value="1"/>
</dbReference>
<keyword evidence="6" id="KW-0472">Membrane</keyword>
<evidence type="ECO:0000256" key="2">
    <source>
        <dbReference type="ARBA" id="ARBA00010790"/>
    </source>
</evidence>
<dbReference type="AlphaFoldDB" id="A0A226EQP1"/>
<keyword evidence="4 5" id="KW-0274">FAD</keyword>
<dbReference type="OMA" id="NIRDFED"/>
<name>A0A226EQP1_FOLCA</name>
<dbReference type="STRING" id="158441.A0A226EQP1"/>
<dbReference type="Gene3D" id="3.50.50.60">
    <property type="entry name" value="FAD/NAD(P)-binding domain"/>
    <property type="match status" value="1"/>
</dbReference>
<dbReference type="EMBL" id="LNIX01000002">
    <property type="protein sequence ID" value="OXA59364.1"/>
    <property type="molecule type" value="Genomic_DNA"/>
</dbReference>